<dbReference type="OrthoDB" id="9806008at2"/>
<dbReference type="InterPro" id="IPR002123">
    <property type="entry name" value="Plipid/glycerol_acylTrfase"/>
</dbReference>
<reference evidence="5 6" key="1">
    <citation type="submission" date="2019-09" db="EMBL/GenBank/DDBJ databases">
        <title>Phylogeny of genus Pseudoclavibacter and closely related genus.</title>
        <authorList>
            <person name="Li Y."/>
        </authorList>
    </citation>
    <scope>NUCLEOTIDE SEQUENCE [LARGE SCALE GENOMIC DNA]</scope>
    <source>
        <strain evidence="5 6">KCTC 13959</strain>
    </source>
</reference>
<comment type="caution">
    <text evidence="5">The sequence shown here is derived from an EMBL/GenBank/DDBJ whole genome shotgun (WGS) entry which is preliminary data.</text>
</comment>
<dbReference type="GO" id="GO:0003841">
    <property type="term" value="F:1-acylglycerol-3-phosphate O-acyltransferase activity"/>
    <property type="evidence" value="ECO:0007669"/>
    <property type="project" value="TreeGrafter"/>
</dbReference>
<keyword evidence="6" id="KW-1185">Reference proteome</keyword>
<dbReference type="GO" id="GO:0005886">
    <property type="term" value="C:plasma membrane"/>
    <property type="evidence" value="ECO:0007669"/>
    <property type="project" value="TreeGrafter"/>
</dbReference>
<name>A0A7J5B9T6_9MICO</name>
<organism evidence="5 6">
    <name type="scientific">Gulosibacter chungangensis</name>
    <dbReference type="NCBI Taxonomy" id="979746"/>
    <lineage>
        <taxon>Bacteria</taxon>
        <taxon>Bacillati</taxon>
        <taxon>Actinomycetota</taxon>
        <taxon>Actinomycetes</taxon>
        <taxon>Micrococcales</taxon>
        <taxon>Microbacteriaceae</taxon>
        <taxon>Gulosibacter</taxon>
    </lineage>
</organism>
<evidence type="ECO:0000256" key="2">
    <source>
        <dbReference type="ARBA" id="ARBA00023315"/>
    </source>
</evidence>
<proteinExistence type="predicted"/>
<accession>A0A7J5B9T6</accession>
<keyword evidence="3" id="KW-0472">Membrane</keyword>
<feature type="transmembrane region" description="Helical" evidence="3">
    <location>
        <begin position="17"/>
        <end position="34"/>
    </location>
</feature>
<evidence type="ECO:0000256" key="1">
    <source>
        <dbReference type="ARBA" id="ARBA00022679"/>
    </source>
</evidence>
<sequence length="255" mass="28126">MAEESRRSASPEKRRPSIFWLMAAIAVPALNLLFKYDIKGSLPKTGPYILTPNHYSDIDPVVTGYGVWRLGRAPRFMAKASLFNIPVVGWLLRKSGQVPVERARSRAKADSMKAANQIVDMGGAVIVYPEGTLTREPAMWPMRGKTGAARLALQSGIPVIPVATWGAQAVVPRFQKKFKFRFRAPIKMIVGEPIDLSEFEGKYTSKRAIDGATVKIMGEITKLVEEIRGAKAPAELYDPVQNGQTEFGLPNEIQS</sequence>
<keyword evidence="1 5" id="KW-0808">Transferase</keyword>
<keyword evidence="2 5" id="KW-0012">Acyltransferase</keyword>
<evidence type="ECO:0000259" key="4">
    <source>
        <dbReference type="SMART" id="SM00563"/>
    </source>
</evidence>
<feature type="domain" description="Phospholipid/glycerol acyltransferase" evidence="4">
    <location>
        <begin position="48"/>
        <end position="167"/>
    </location>
</feature>
<dbReference type="PANTHER" id="PTHR10434">
    <property type="entry name" value="1-ACYL-SN-GLYCEROL-3-PHOSPHATE ACYLTRANSFERASE"/>
    <property type="match status" value="1"/>
</dbReference>
<dbReference type="Proteomes" id="UP000433493">
    <property type="component" value="Unassembled WGS sequence"/>
</dbReference>
<dbReference type="GO" id="GO:0006654">
    <property type="term" value="P:phosphatidic acid biosynthetic process"/>
    <property type="evidence" value="ECO:0007669"/>
    <property type="project" value="TreeGrafter"/>
</dbReference>
<dbReference type="SUPFAM" id="SSF69593">
    <property type="entry name" value="Glycerol-3-phosphate (1)-acyltransferase"/>
    <property type="match status" value="1"/>
</dbReference>
<dbReference type="AlphaFoldDB" id="A0A7J5B9T6"/>
<evidence type="ECO:0000256" key="3">
    <source>
        <dbReference type="SAM" id="Phobius"/>
    </source>
</evidence>
<protein>
    <submittedName>
        <fullName evidence="5">1-acyl-sn-glycerol-3-phosphate acyltransferase</fullName>
    </submittedName>
</protein>
<dbReference type="SMART" id="SM00563">
    <property type="entry name" value="PlsC"/>
    <property type="match status" value="1"/>
</dbReference>
<gene>
    <name evidence="5" type="ORF">F8O05_08985</name>
</gene>
<keyword evidence="3" id="KW-1133">Transmembrane helix</keyword>
<dbReference type="EMBL" id="WBKB01000005">
    <property type="protein sequence ID" value="KAB1642596.1"/>
    <property type="molecule type" value="Genomic_DNA"/>
</dbReference>
<dbReference type="CDD" id="cd07989">
    <property type="entry name" value="LPLAT_AGPAT-like"/>
    <property type="match status" value="1"/>
</dbReference>
<dbReference type="Pfam" id="PF01553">
    <property type="entry name" value="Acyltransferase"/>
    <property type="match status" value="1"/>
</dbReference>
<evidence type="ECO:0000313" key="6">
    <source>
        <dbReference type="Proteomes" id="UP000433493"/>
    </source>
</evidence>
<dbReference type="PANTHER" id="PTHR10434:SF55">
    <property type="entry name" value="POSSIBLE ACYLTRANSFERASE"/>
    <property type="match status" value="1"/>
</dbReference>
<keyword evidence="3" id="KW-0812">Transmembrane</keyword>
<evidence type="ECO:0000313" key="5">
    <source>
        <dbReference type="EMBL" id="KAB1642596.1"/>
    </source>
</evidence>